<proteinExistence type="inferred from homology"/>
<evidence type="ECO:0000256" key="3">
    <source>
        <dbReference type="ARBA" id="ARBA00022833"/>
    </source>
</evidence>
<name>A0AAD7DKP1_MYCRO</name>
<dbReference type="Gene3D" id="3.40.1050.10">
    <property type="entry name" value="Carbonic anhydrase"/>
    <property type="match status" value="1"/>
</dbReference>
<dbReference type="SUPFAM" id="SSF53056">
    <property type="entry name" value="beta-carbonic anhydrase, cab"/>
    <property type="match status" value="1"/>
</dbReference>
<dbReference type="Proteomes" id="UP001221757">
    <property type="component" value="Unassembled WGS sequence"/>
</dbReference>
<evidence type="ECO:0000313" key="6">
    <source>
        <dbReference type="EMBL" id="KAJ7693621.1"/>
    </source>
</evidence>
<dbReference type="PANTHER" id="PTHR43175">
    <property type="entry name" value="CARBONIC ANHYDRASE"/>
    <property type="match status" value="1"/>
</dbReference>
<dbReference type="EC" id="4.2.1.1" evidence="5"/>
<reference evidence="6" key="1">
    <citation type="submission" date="2023-03" db="EMBL/GenBank/DDBJ databases">
        <title>Massive genome expansion in bonnet fungi (Mycena s.s.) driven by repeated elements and novel gene families across ecological guilds.</title>
        <authorList>
            <consortium name="Lawrence Berkeley National Laboratory"/>
            <person name="Harder C.B."/>
            <person name="Miyauchi S."/>
            <person name="Viragh M."/>
            <person name="Kuo A."/>
            <person name="Thoen E."/>
            <person name="Andreopoulos B."/>
            <person name="Lu D."/>
            <person name="Skrede I."/>
            <person name="Drula E."/>
            <person name="Henrissat B."/>
            <person name="Morin E."/>
            <person name="Kohler A."/>
            <person name="Barry K."/>
            <person name="LaButti K."/>
            <person name="Morin E."/>
            <person name="Salamov A."/>
            <person name="Lipzen A."/>
            <person name="Mereny Z."/>
            <person name="Hegedus B."/>
            <person name="Baldrian P."/>
            <person name="Stursova M."/>
            <person name="Weitz H."/>
            <person name="Taylor A."/>
            <person name="Grigoriev I.V."/>
            <person name="Nagy L.G."/>
            <person name="Martin F."/>
            <person name="Kauserud H."/>
        </authorList>
    </citation>
    <scope>NUCLEOTIDE SEQUENCE</scope>
    <source>
        <strain evidence="6">CBHHK067</strain>
    </source>
</reference>
<feature type="binding site" evidence="4">
    <location>
        <position position="128"/>
    </location>
    <ligand>
        <name>Zn(2+)</name>
        <dbReference type="ChEBI" id="CHEBI:29105"/>
    </ligand>
</feature>
<dbReference type="EMBL" id="JARKIE010000045">
    <property type="protein sequence ID" value="KAJ7693621.1"/>
    <property type="molecule type" value="Genomic_DNA"/>
</dbReference>
<evidence type="ECO:0000256" key="4">
    <source>
        <dbReference type="PIRSR" id="PIRSR601765-1"/>
    </source>
</evidence>
<dbReference type="Pfam" id="PF00484">
    <property type="entry name" value="Pro_CA"/>
    <property type="match status" value="1"/>
</dbReference>
<dbReference type="AlphaFoldDB" id="A0AAD7DKP1"/>
<feature type="binding site" evidence="4">
    <location>
        <position position="76"/>
    </location>
    <ligand>
        <name>Zn(2+)</name>
        <dbReference type="ChEBI" id="CHEBI:29105"/>
    </ligand>
</feature>
<protein>
    <recommendedName>
        <fullName evidence="5">Carbonic anhydrase</fullName>
        <ecNumber evidence="5">4.2.1.1</ecNumber>
    </recommendedName>
    <alternativeName>
        <fullName evidence="5">Carbonate dehydratase</fullName>
    </alternativeName>
</protein>
<evidence type="ECO:0000256" key="1">
    <source>
        <dbReference type="ARBA" id="ARBA00006217"/>
    </source>
</evidence>
<dbReference type="CDD" id="cd03379">
    <property type="entry name" value="beta_CA_cladeD"/>
    <property type="match status" value="1"/>
</dbReference>
<keyword evidence="7" id="KW-1185">Reference proteome</keyword>
<gene>
    <name evidence="6" type="ORF">B0H17DRAFT_981472</name>
</gene>
<evidence type="ECO:0000256" key="5">
    <source>
        <dbReference type="RuleBase" id="RU003956"/>
    </source>
</evidence>
<dbReference type="InterPro" id="IPR001765">
    <property type="entry name" value="Carbonic_anhydrase"/>
</dbReference>
<dbReference type="GO" id="GO:0008270">
    <property type="term" value="F:zinc ion binding"/>
    <property type="evidence" value="ECO:0007669"/>
    <property type="project" value="UniProtKB-UniRule"/>
</dbReference>
<keyword evidence="3 4" id="KW-0862">Zinc</keyword>
<accession>A0AAD7DKP1</accession>
<comment type="function">
    <text evidence="5">Reversible hydration of carbon dioxide.</text>
</comment>
<dbReference type="GO" id="GO:0004089">
    <property type="term" value="F:carbonate dehydratase activity"/>
    <property type="evidence" value="ECO:0007669"/>
    <property type="project" value="UniProtKB-UniRule"/>
</dbReference>
<comment type="caution">
    <text evidence="6">The sequence shown here is derived from an EMBL/GenBank/DDBJ whole genome shotgun (WGS) entry which is preliminary data.</text>
</comment>
<feature type="binding site" evidence="4">
    <location>
        <position position="131"/>
    </location>
    <ligand>
        <name>Zn(2+)</name>
        <dbReference type="ChEBI" id="CHEBI:29105"/>
    </ligand>
</feature>
<sequence>MFLHKIPKVARPPNVLVAPSHYRAHSFVAPRHKRVQETAEEPLPVPKALPPAKRLAISMCPILGCRVAQVQTLVTCMDARINPFSQLDISEGDAHIIRNAGGMAKDALRSLIISQRLLGTREIAVYHHTGCGMVTFRGSELKRLVKWADPDNISCAEQVDKIDFLEFNDLEESVKSDVNFLKESPLILKGTKITGWIHDIDTGEATRVI</sequence>
<dbReference type="InterPro" id="IPR036874">
    <property type="entry name" value="Carbonic_anhydrase_sf"/>
</dbReference>
<feature type="binding site" evidence="4">
    <location>
        <position position="78"/>
    </location>
    <ligand>
        <name>Zn(2+)</name>
        <dbReference type="ChEBI" id="CHEBI:29105"/>
    </ligand>
</feature>
<evidence type="ECO:0000313" key="7">
    <source>
        <dbReference type="Proteomes" id="UP001221757"/>
    </source>
</evidence>
<comment type="cofactor">
    <cofactor evidence="4">
        <name>Zn(2+)</name>
        <dbReference type="ChEBI" id="CHEBI:29105"/>
    </cofactor>
    <text evidence="4">Binds 1 zinc ion per subunit.</text>
</comment>
<keyword evidence="5" id="KW-0456">Lyase</keyword>
<organism evidence="6 7">
    <name type="scientific">Mycena rosella</name>
    <name type="common">Pink bonnet</name>
    <name type="synonym">Agaricus rosellus</name>
    <dbReference type="NCBI Taxonomy" id="1033263"/>
    <lineage>
        <taxon>Eukaryota</taxon>
        <taxon>Fungi</taxon>
        <taxon>Dikarya</taxon>
        <taxon>Basidiomycota</taxon>
        <taxon>Agaricomycotina</taxon>
        <taxon>Agaricomycetes</taxon>
        <taxon>Agaricomycetidae</taxon>
        <taxon>Agaricales</taxon>
        <taxon>Marasmiineae</taxon>
        <taxon>Mycenaceae</taxon>
        <taxon>Mycena</taxon>
    </lineage>
</organism>
<comment type="catalytic activity">
    <reaction evidence="5">
        <text>hydrogencarbonate + H(+) = CO2 + H2O</text>
        <dbReference type="Rhea" id="RHEA:10748"/>
        <dbReference type="ChEBI" id="CHEBI:15377"/>
        <dbReference type="ChEBI" id="CHEBI:15378"/>
        <dbReference type="ChEBI" id="CHEBI:16526"/>
        <dbReference type="ChEBI" id="CHEBI:17544"/>
        <dbReference type="EC" id="4.2.1.1"/>
    </reaction>
</comment>
<dbReference type="SMART" id="SM00947">
    <property type="entry name" value="Pro_CA"/>
    <property type="match status" value="1"/>
</dbReference>
<evidence type="ECO:0000256" key="2">
    <source>
        <dbReference type="ARBA" id="ARBA00022723"/>
    </source>
</evidence>
<dbReference type="PANTHER" id="PTHR43175:SF3">
    <property type="entry name" value="CARBON DISULFIDE HYDROLASE"/>
    <property type="match status" value="1"/>
</dbReference>
<keyword evidence="2 4" id="KW-0479">Metal-binding</keyword>
<comment type="similarity">
    <text evidence="1 5">Belongs to the beta-class carbonic anhydrase family.</text>
</comment>